<dbReference type="NCBIfam" id="TIGR00739">
    <property type="entry name" value="yajC"/>
    <property type="match status" value="1"/>
</dbReference>
<dbReference type="Proteomes" id="UP000184322">
    <property type="component" value="Chromosome"/>
</dbReference>
<evidence type="ECO:0000256" key="4">
    <source>
        <dbReference type="ARBA" id="ARBA00022475"/>
    </source>
</evidence>
<dbReference type="SMART" id="SM01323">
    <property type="entry name" value="YajC"/>
    <property type="match status" value="1"/>
</dbReference>
<dbReference type="KEGG" id="mpul:BLA55_00230"/>
<keyword evidence="9 10" id="KW-0472">Membrane</keyword>
<evidence type="ECO:0000256" key="9">
    <source>
        <dbReference type="ARBA" id="ARBA00023136"/>
    </source>
</evidence>
<comment type="similarity">
    <text evidence="2">Belongs to the YajC family.</text>
</comment>
<evidence type="ECO:0000313" key="12">
    <source>
        <dbReference type="Proteomes" id="UP000184322"/>
    </source>
</evidence>
<dbReference type="AlphaFoldDB" id="A0A1L4FT53"/>
<dbReference type="GO" id="GO:0015031">
    <property type="term" value="P:protein transport"/>
    <property type="evidence" value="ECO:0007669"/>
    <property type="project" value="UniProtKB-KW"/>
</dbReference>
<protein>
    <submittedName>
        <fullName evidence="11">Preprotein translocase subunit YajC</fullName>
    </submittedName>
</protein>
<keyword evidence="8" id="KW-0811">Translocation</keyword>
<evidence type="ECO:0000256" key="5">
    <source>
        <dbReference type="ARBA" id="ARBA00022692"/>
    </source>
</evidence>
<organism evidence="11 12">
    <name type="scientific">Mycoplasmopsis pullorum</name>
    <dbReference type="NCBI Taxonomy" id="48003"/>
    <lineage>
        <taxon>Bacteria</taxon>
        <taxon>Bacillati</taxon>
        <taxon>Mycoplasmatota</taxon>
        <taxon>Mycoplasmoidales</taxon>
        <taxon>Metamycoplasmataceae</taxon>
        <taxon>Mycoplasmopsis</taxon>
    </lineage>
</organism>
<keyword evidence="4" id="KW-1003">Cell membrane</keyword>
<dbReference type="GO" id="GO:0005886">
    <property type="term" value="C:plasma membrane"/>
    <property type="evidence" value="ECO:0007669"/>
    <property type="project" value="UniProtKB-SubCell"/>
</dbReference>
<dbReference type="PANTHER" id="PTHR33909:SF1">
    <property type="entry name" value="SEC TRANSLOCON ACCESSORY COMPLEX SUBUNIT YAJC"/>
    <property type="match status" value="1"/>
</dbReference>
<evidence type="ECO:0000256" key="3">
    <source>
        <dbReference type="ARBA" id="ARBA00022448"/>
    </source>
</evidence>
<keyword evidence="12" id="KW-1185">Reference proteome</keyword>
<proteinExistence type="inferred from homology"/>
<evidence type="ECO:0000256" key="7">
    <source>
        <dbReference type="ARBA" id="ARBA00022989"/>
    </source>
</evidence>
<keyword evidence="3" id="KW-0813">Transport</keyword>
<keyword evidence="5 10" id="KW-0812">Transmembrane</keyword>
<feature type="transmembrane region" description="Helical" evidence="10">
    <location>
        <begin position="22"/>
        <end position="45"/>
    </location>
</feature>
<keyword evidence="7 10" id="KW-1133">Transmembrane helix</keyword>
<evidence type="ECO:0000256" key="1">
    <source>
        <dbReference type="ARBA" id="ARBA00004162"/>
    </source>
</evidence>
<reference evidence="12" key="1">
    <citation type="submission" date="2016-10" db="EMBL/GenBank/DDBJ databases">
        <authorList>
            <person name="Beylefeld A."/>
            <person name="Abolnik C."/>
        </authorList>
    </citation>
    <scope>NUCLEOTIDE SEQUENCE [LARGE SCALE GENOMIC DNA]</scope>
    <source>
        <strain evidence="12">B359_6</strain>
    </source>
</reference>
<sequence length="127" mass="14460">MLAESNTNTSSTNAWAYAVQNIGVWVLGGLILIYLIFVIAVFPYLRKKRYEKDQKRKEELIASIKVDDEVLLASGMFGIVKEKQGQILFVEIADNTVVKVNKNYILGFYNEDIAKRLKSKTKKGKKK</sequence>
<dbReference type="InterPro" id="IPR003849">
    <property type="entry name" value="Preprotein_translocase_YajC"/>
</dbReference>
<gene>
    <name evidence="11" type="ORF">BLA55_00230</name>
</gene>
<dbReference type="STRING" id="48003.BLA55_00230"/>
<dbReference type="PANTHER" id="PTHR33909">
    <property type="entry name" value="SEC TRANSLOCON ACCESSORY COMPLEX SUBUNIT YAJC"/>
    <property type="match status" value="1"/>
</dbReference>
<accession>A0A1L4FT53</accession>
<evidence type="ECO:0000256" key="6">
    <source>
        <dbReference type="ARBA" id="ARBA00022927"/>
    </source>
</evidence>
<evidence type="ECO:0000256" key="10">
    <source>
        <dbReference type="SAM" id="Phobius"/>
    </source>
</evidence>
<keyword evidence="6" id="KW-0653">Protein transport</keyword>
<comment type="subcellular location">
    <subcellularLocation>
        <location evidence="1">Cell membrane</location>
        <topology evidence="1">Single-pass membrane protein</topology>
    </subcellularLocation>
</comment>
<dbReference type="Pfam" id="PF02699">
    <property type="entry name" value="YajC"/>
    <property type="match status" value="1"/>
</dbReference>
<evidence type="ECO:0000313" key="11">
    <source>
        <dbReference type="EMBL" id="APJ38811.1"/>
    </source>
</evidence>
<dbReference type="EMBL" id="CP017813">
    <property type="protein sequence ID" value="APJ38811.1"/>
    <property type="molecule type" value="Genomic_DNA"/>
</dbReference>
<evidence type="ECO:0000256" key="8">
    <source>
        <dbReference type="ARBA" id="ARBA00023010"/>
    </source>
</evidence>
<evidence type="ECO:0000256" key="2">
    <source>
        <dbReference type="ARBA" id="ARBA00006742"/>
    </source>
</evidence>
<name>A0A1L4FT53_9BACT</name>